<dbReference type="InterPro" id="IPR023578">
    <property type="entry name" value="Ras_GEF_dom_sf"/>
</dbReference>
<dbReference type="InterPro" id="IPR001895">
    <property type="entry name" value="RASGEF_cat_dom"/>
</dbReference>
<sequence>MYSSSTSSSSSSPSAPAYPRSNSIADHRLSDQHSDLGLDIEQLLNNFDENEPIFNNELLYPTPKESEILHFDNSGNTINGTVEALLTYMTSPDVLNYQFQINFFLTFRSYMDPLPLLELLLCRLSWSLKKSLSDDNNENYYGRLILIRCFVTIRHWLLNHFQDDFINNIVLRSLFTNTINEFTKHERYRGKDLNSLQCKILKDLKKVYLTLAAIYWDIEYDQADLINTNISSYDDLNQSRLSILGMNQLNDPATRRSTLLYMLDNPNSSNALNDALKNNSSNIFNTEKISIDVSPLATYLRNKLDHSNSENKKNSSLAGNTVLYPKDSLNLFDIKRLKNSSSLNSSIDQIYTSLFENGPVPGFVDLNRQGENLSTNGFTTSGHIKIFKDSTVNKIKTSSPSTLSSSTFSQFNDITKKTLLTENERGKNRVKAKKRSFIKSLFIQNSKENIYHMTPPAEVKEPLKSYPATNDSVEVISCLEKEINPTDKNMDYLEELLIRDYQLIIQHPNFKQRVNKQFGNNKRRSVLSMSFDLADRDSKFNPLDSPTKKNLLNYNNNDLETSMNLHSSKIKSVERSFRTPSYTIDWSDSMNVDETSEQFVDMNGILNNNENLEFDDVVNGSENQYFEPHHENTSSIDAVSTTNKDTHNPKSRISLQNSVQLNRLSRISRKEKCISDSKILLNQKSDDFKPSRNHNTYRFSAKMLNRNSEISMKSYLTYDSAFSESSELSNNDDAHNNILSRKQAISNLRINRNSFEDIETNSIDSADNIIEYEERKSIDALSCLQRLPFFGFVSSNSNTESTVSMIPSPTASQACCTALSPHDINELAAIPDQTLDDDPLNYTLNKLRGDRAKGRITIGLNDDRLDEEESHRKHAVAVVCESPDRNNQHNFFTIDQNMNSDDSNNELEIERQVRDLIITSKPSDSTRLEMNLVSTQTLGKKDNGSVLTRVSTGQLLKDDAEKSYFEIQSLLTTPKTGLQTTKLLLSVEQVMDMNVHIPFILKYDTDVLATQMTLIERDIILEIDWKELIYLKWDQPLVPYNSWLRLLVDLSKRSCIELITLRFNLVNNWIISEILLCKENNLRILAVTRFIQLAHKCREIQNYGTLFQIMLALNSEIMKQLKSTWIRIDPGTILKFKELKDLTSPNNDFENYRKEIEKIVPSKGFIPFLPLGLSDLTMYSEMPTLLPSSEFDDLDSLTGFDAESAATYDLINFKKFSLIGETVKNTLRYIEWSKFYNFESNPEVLSKCLYISSLSEEDMTICLRNINVDIDNL</sequence>
<feature type="domain" description="Ras-GEF" evidence="4">
    <location>
        <begin position="1004"/>
        <end position="1259"/>
    </location>
</feature>
<keyword evidence="1 2" id="KW-0344">Guanine-nucleotide releasing factor</keyword>
<dbReference type="InterPro" id="IPR019804">
    <property type="entry name" value="Ras_G-nucl-exch_fac_CS"/>
</dbReference>
<dbReference type="AlphaFoldDB" id="A0A4T0X451"/>
<organism evidence="6 7">
    <name type="scientific">Pichia inconspicua</name>
    <dbReference type="NCBI Taxonomy" id="52247"/>
    <lineage>
        <taxon>Eukaryota</taxon>
        <taxon>Fungi</taxon>
        <taxon>Dikarya</taxon>
        <taxon>Ascomycota</taxon>
        <taxon>Saccharomycotina</taxon>
        <taxon>Pichiomycetes</taxon>
        <taxon>Pichiales</taxon>
        <taxon>Pichiaceae</taxon>
        <taxon>Pichia</taxon>
    </lineage>
</organism>
<dbReference type="GO" id="GO:0005085">
    <property type="term" value="F:guanyl-nucleotide exchange factor activity"/>
    <property type="evidence" value="ECO:0007669"/>
    <property type="project" value="UniProtKB-KW"/>
</dbReference>
<evidence type="ECO:0000256" key="3">
    <source>
        <dbReference type="SAM" id="MobiDB-lite"/>
    </source>
</evidence>
<evidence type="ECO:0000256" key="2">
    <source>
        <dbReference type="PROSITE-ProRule" id="PRU00168"/>
    </source>
</evidence>
<evidence type="ECO:0000313" key="7">
    <source>
        <dbReference type="Proteomes" id="UP000307173"/>
    </source>
</evidence>
<dbReference type="InterPro" id="IPR036964">
    <property type="entry name" value="RASGEF_cat_dom_sf"/>
</dbReference>
<dbReference type="Pfam" id="PF00618">
    <property type="entry name" value="RasGEF_N"/>
    <property type="match status" value="1"/>
</dbReference>
<protein>
    <recommendedName>
        <fullName evidence="8">Ras-GEF domain-containing protein</fullName>
    </recommendedName>
</protein>
<dbReference type="Proteomes" id="UP000307173">
    <property type="component" value="Unassembled WGS sequence"/>
</dbReference>
<dbReference type="PANTHER" id="PTHR23113:SF363">
    <property type="entry name" value="PROTEIN SON OF SEVENLESS"/>
    <property type="match status" value="1"/>
</dbReference>
<dbReference type="Gene3D" id="1.10.840.10">
    <property type="entry name" value="Ras guanine-nucleotide exchange factors catalytic domain"/>
    <property type="match status" value="1"/>
</dbReference>
<dbReference type="SMART" id="SM00147">
    <property type="entry name" value="RasGEF"/>
    <property type="match status" value="1"/>
</dbReference>
<feature type="compositionally biased region" description="Polar residues" evidence="3">
    <location>
        <begin position="633"/>
        <end position="643"/>
    </location>
</feature>
<feature type="region of interest" description="Disordered" evidence="3">
    <location>
        <begin position="631"/>
        <end position="650"/>
    </location>
</feature>
<feature type="region of interest" description="Disordered" evidence="3">
    <location>
        <begin position="1"/>
        <end position="22"/>
    </location>
</feature>
<dbReference type="InterPro" id="IPR000651">
    <property type="entry name" value="Ras-like_Gua-exchang_fac_N"/>
</dbReference>
<evidence type="ECO:0008006" key="8">
    <source>
        <dbReference type="Google" id="ProtNLM"/>
    </source>
</evidence>
<gene>
    <name evidence="6" type="ORF">CANINC_001414</name>
</gene>
<dbReference type="InterPro" id="IPR008937">
    <property type="entry name" value="Ras-like_GEF"/>
</dbReference>
<proteinExistence type="predicted"/>
<evidence type="ECO:0000259" key="4">
    <source>
        <dbReference type="PROSITE" id="PS50009"/>
    </source>
</evidence>
<evidence type="ECO:0000313" key="6">
    <source>
        <dbReference type="EMBL" id="TID30045.1"/>
    </source>
</evidence>
<dbReference type="PROSITE" id="PS50212">
    <property type="entry name" value="RASGEF_NTER"/>
    <property type="match status" value="1"/>
</dbReference>
<dbReference type="PROSITE" id="PS50009">
    <property type="entry name" value="RASGEF_CAT"/>
    <property type="match status" value="1"/>
</dbReference>
<dbReference type="PANTHER" id="PTHR23113">
    <property type="entry name" value="GUANINE NUCLEOTIDE EXCHANGE FACTOR"/>
    <property type="match status" value="1"/>
</dbReference>
<evidence type="ECO:0000256" key="1">
    <source>
        <dbReference type="ARBA" id="ARBA00022658"/>
    </source>
</evidence>
<dbReference type="OrthoDB" id="10254377at2759"/>
<name>A0A4T0X451_9ASCO</name>
<accession>A0A4T0X451</accession>
<reference evidence="6 7" key="1">
    <citation type="journal article" date="2019" name="Front. Genet.">
        <title>Whole-Genome Sequencing of the Opportunistic Yeast Pathogen Candida inconspicua Uncovers Its Hybrid Origin.</title>
        <authorList>
            <person name="Mixao V."/>
            <person name="Hansen A.P."/>
            <person name="Saus E."/>
            <person name="Boekhout T."/>
            <person name="Lass-Florl C."/>
            <person name="Gabaldon T."/>
        </authorList>
    </citation>
    <scope>NUCLEOTIDE SEQUENCE [LARGE SCALE GENOMIC DNA]</scope>
    <source>
        <strain evidence="6 7">CBS 180</strain>
    </source>
</reference>
<dbReference type="EMBL" id="SELW01000218">
    <property type="protein sequence ID" value="TID30045.1"/>
    <property type="molecule type" value="Genomic_DNA"/>
</dbReference>
<comment type="caution">
    <text evidence="6">The sequence shown here is derived from an EMBL/GenBank/DDBJ whole genome shotgun (WGS) entry which is preliminary data.</text>
</comment>
<dbReference type="Gene3D" id="1.20.870.10">
    <property type="entry name" value="Son of sevenless (SoS) protein Chain: S domain 1"/>
    <property type="match status" value="1"/>
</dbReference>
<dbReference type="PROSITE" id="PS00720">
    <property type="entry name" value="RASGEF"/>
    <property type="match status" value="1"/>
</dbReference>
<dbReference type="SMART" id="SM00229">
    <property type="entry name" value="RasGEFN"/>
    <property type="match status" value="1"/>
</dbReference>
<dbReference type="GO" id="GO:0005886">
    <property type="term" value="C:plasma membrane"/>
    <property type="evidence" value="ECO:0007669"/>
    <property type="project" value="TreeGrafter"/>
</dbReference>
<evidence type="ECO:0000259" key="5">
    <source>
        <dbReference type="PROSITE" id="PS50212"/>
    </source>
</evidence>
<dbReference type="Pfam" id="PF00617">
    <property type="entry name" value="RasGEF"/>
    <property type="match status" value="1"/>
</dbReference>
<dbReference type="SUPFAM" id="SSF48366">
    <property type="entry name" value="Ras GEF"/>
    <property type="match status" value="1"/>
</dbReference>
<dbReference type="GO" id="GO:0007265">
    <property type="term" value="P:Ras protein signal transduction"/>
    <property type="evidence" value="ECO:0007669"/>
    <property type="project" value="TreeGrafter"/>
</dbReference>
<feature type="domain" description="N-terminal Ras-GEF" evidence="5">
    <location>
        <begin position="73"/>
        <end position="205"/>
    </location>
</feature>
<dbReference type="STRING" id="52247.A0A4T0X451"/>
<keyword evidence="7" id="KW-1185">Reference proteome</keyword>